<dbReference type="Proteomes" id="UP000256388">
    <property type="component" value="Unassembled WGS sequence"/>
</dbReference>
<dbReference type="PROSITE" id="PS50893">
    <property type="entry name" value="ABC_TRANSPORTER_2"/>
    <property type="match status" value="1"/>
</dbReference>
<dbReference type="RefSeq" id="WP_116225973.1">
    <property type="nucleotide sequence ID" value="NZ_AP018437.1"/>
</dbReference>
<dbReference type="Gene3D" id="3.40.50.300">
    <property type="entry name" value="P-loop containing nucleotide triphosphate hydrolases"/>
    <property type="match status" value="1"/>
</dbReference>
<evidence type="ECO:0000259" key="4">
    <source>
        <dbReference type="PROSITE" id="PS50893"/>
    </source>
</evidence>
<dbReference type="GO" id="GO:0005304">
    <property type="term" value="F:L-valine transmembrane transporter activity"/>
    <property type="evidence" value="ECO:0007669"/>
    <property type="project" value="TreeGrafter"/>
</dbReference>
<dbReference type="Pfam" id="PF00005">
    <property type="entry name" value="ABC_tran"/>
    <property type="match status" value="1"/>
</dbReference>
<dbReference type="InterPro" id="IPR003593">
    <property type="entry name" value="AAA+_ATPase"/>
</dbReference>
<keyword evidence="3 5" id="KW-0067">ATP-binding</keyword>
<dbReference type="EMBL" id="QUMS01000004">
    <property type="protein sequence ID" value="REG06276.1"/>
    <property type="molecule type" value="Genomic_DNA"/>
</dbReference>
<dbReference type="AlphaFoldDB" id="A0A347ZQ14"/>
<dbReference type="SUPFAM" id="SSF52540">
    <property type="entry name" value="P-loop containing nucleoside triphosphate hydrolases"/>
    <property type="match status" value="1"/>
</dbReference>
<dbReference type="InterPro" id="IPR003439">
    <property type="entry name" value="ABC_transporter-like_ATP-bd"/>
</dbReference>
<evidence type="ECO:0000256" key="2">
    <source>
        <dbReference type="ARBA" id="ARBA00022741"/>
    </source>
</evidence>
<dbReference type="InterPro" id="IPR051120">
    <property type="entry name" value="ABC_AA/LPS_Transport"/>
</dbReference>
<dbReference type="PANTHER" id="PTHR45772:SF7">
    <property type="entry name" value="AMINO ACID ABC TRANSPORTER ATP-BINDING PROTEIN"/>
    <property type="match status" value="1"/>
</dbReference>
<dbReference type="GO" id="GO:0005886">
    <property type="term" value="C:plasma membrane"/>
    <property type="evidence" value="ECO:0007669"/>
    <property type="project" value="TreeGrafter"/>
</dbReference>
<dbReference type="GO" id="GO:1903805">
    <property type="term" value="P:L-valine import across plasma membrane"/>
    <property type="evidence" value="ECO:0007669"/>
    <property type="project" value="TreeGrafter"/>
</dbReference>
<comment type="caution">
    <text evidence="5">The sequence shown here is derived from an EMBL/GenBank/DDBJ whole genome shotgun (WGS) entry which is preliminary data.</text>
</comment>
<dbReference type="SMART" id="SM00382">
    <property type="entry name" value="AAA"/>
    <property type="match status" value="1"/>
</dbReference>
<evidence type="ECO:0000313" key="5">
    <source>
        <dbReference type="EMBL" id="REG06276.1"/>
    </source>
</evidence>
<dbReference type="GO" id="GO:0005524">
    <property type="term" value="F:ATP binding"/>
    <property type="evidence" value="ECO:0007669"/>
    <property type="project" value="UniProtKB-KW"/>
</dbReference>
<dbReference type="Pfam" id="PF12399">
    <property type="entry name" value="BCA_ABC_TP_C"/>
    <property type="match status" value="1"/>
</dbReference>
<evidence type="ECO:0000256" key="1">
    <source>
        <dbReference type="ARBA" id="ARBA00022448"/>
    </source>
</evidence>
<sequence>MAENTNTTPILELRKLCRYFGGLKAVNEVDLVLQPHALNGLIGPNGSGKTTIFNVITGIYEPTGGEVVFEGQSIGGLDPYIINQMGIARTFQNIRLFPNLTVLDNVRIAYHTHAGYSMSDAIMHSKHFDKKENELTEKAQDFLRVFNLQDRQAEIARNLPYGEQRRLEIARALASSPKLLLLDEPAAGMNPKEAITLMELIHFIRDKFDLTILLIEHQMRVVMGICEHITVMDFGQVIARGSAQDVQKDSHVIEAYLGPGAAELSKQYLKERKQ</sequence>
<dbReference type="CDD" id="cd03219">
    <property type="entry name" value="ABC_Mj1267_LivG_branched"/>
    <property type="match status" value="1"/>
</dbReference>
<dbReference type="GO" id="GO:0015188">
    <property type="term" value="F:L-isoleucine transmembrane transporter activity"/>
    <property type="evidence" value="ECO:0007669"/>
    <property type="project" value="TreeGrafter"/>
</dbReference>
<dbReference type="PANTHER" id="PTHR45772">
    <property type="entry name" value="CONSERVED COMPONENT OF ABC TRANSPORTER FOR NATURAL AMINO ACIDS-RELATED"/>
    <property type="match status" value="1"/>
</dbReference>
<name>A0A347ZQ14_9CHLR</name>
<proteinExistence type="predicted"/>
<keyword evidence="2" id="KW-0547">Nucleotide-binding</keyword>
<dbReference type="FunFam" id="3.40.50.300:FF:000421">
    <property type="entry name" value="Branched-chain amino acid ABC transporter ATP-binding protein"/>
    <property type="match status" value="1"/>
</dbReference>
<evidence type="ECO:0000313" key="6">
    <source>
        <dbReference type="Proteomes" id="UP000256388"/>
    </source>
</evidence>
<dbReference type="InterPro" id="IPR032823">
    <property type="entry name" value="BCA_ABC_TP_C"/>
</dbReference>
<gene>
    <name evidence="5" type="ORF">DFR64_2709</name>
</gene>
<evidence type="ECO:0000256" key="3">
    <source>
        <dbReference type="ARBA" id="ARBA00022840"/>
    </source>
</evidence>
<dbReference type="GO" id="GO:0016887">
    <property type="term" value="F:ATP hydrolysis activity"/>
    <property type="evidence" value="ECO:0007669"/>
    <property type="project" value="InterPro"/>
</dbReference>
<protein>
    <submittedName>
        <fullName evidence="5">Amino acid/amide ABC transporter ATP-binding protein 1 (HAAT family)</fullName>
    </submittedName>
</protein>
<dbReference type="OrthoDB" id="9805514at2"/>
<dbReference type="GO" id="GO:1903806">
    <property type="term" value="P:L-isoleucine import across plasma membrane"/>
    <property type="evidence" value="ECO:0007669"/>
    <property type="project" value="TreeGrafter"/>
</dbReference>
<dbReference type="GO" id="GO:0015192">
    <property type="term" value="F:L-phenylalanine transmembrane transporter activity"/>
    <property type="evidence" value="ECO:0007669"/>
    <property type="project" value="TreeGrafter"/>
</dbReference>
<dbReference type="InterPro" id="IPR027417">
    <property type="entry name" value="P-loop_NTPase"/>
</dbReference>
<dbReference type="GO" id="GO:0042941">
    <property type="term" value="P:D-alanine transmembrane transport"/>
    <property type="evidence" value="ECO:0007669"/>
    <property type="project" value="TreeGrafter"/>
</dbReference>
<accession>A0A347ZQ14</accession>
<organism evidence="5 6">
    <name type="scientific">Pelolinea submarina</name>
    <dbReference type="NCBI Taxonomy" id="913107"/>
    <lineage>
        <taxon>Bacteria</taxon>
        <taxon>Bacillati</taxon>
        <taxon>Chloroflexota</taxon>
        <taxon>Anaerolineae</taxon>
        <taxon>Anaerolineales</taxon>
        <taxon>Anaerolineaceae</taxon>
        <taxon>Pelolinea</taxon>
    </lineage>
</organism>
<dbReference type="GO" id="GO:0015808">
    <property type="term" value="P:L-alanine transport"/>
    <property type="evidence" value="ECO:0007669"/>
    <property type="project" value="TreeGrafter"/>
</dbReference>
<keyword evidence="1" id="KW-0813">Transport</keyword>
<keyword evidence="6" id="KW-1185">Reference proteome</keyword>
<feature type="domain" description="ABC transporter" evidence="4">
    <location>
        <begin position="11"/>
        <end position="259"/>
    </location>
</feature>
<reference evidence="5 6" key="1">
    <citation type="submission" date="2018-08" db="EMBL/GenBank/DDBJ databases">
        <title>Genomic Encyclopedia of Type Strains, Phase IV (KMG-IV): sequencing the most valuable type-strain genomes for metagenomic binning, comparative biology and taxonomic classification.</title>
        <authorList>
            <person name="Goeker M."/>
        </authorList>
    </citation>
    <scope>NUCLEOTIDE SEQUENCE [LARGE SCALE GENOMIC DNA]</scope>
    <source>
        <strain evidence="5 6">DSM 23923</strain>
    </source>
</reference>